<evidence type="ECO:0000256" key="1">
    <source>
        <dbReference type="SAM" id="Phobius"/>
    </source>
</evidence>
<dbReference type="InterPro" id="IPR019206">
    <property type="entry name" value="DUF2085_TM"/>
</dbReference>
<sequence length="118" mass="13308">MKDFLTLQFMPCHRRRERSLVVFGKQFPFCYRCMFLLIGLFSAVPMAFFSPILSFIPSLLAGVALNIPMLLDGFTKKKQLRVSSNPLRIITGFLAGFGLAQFTVRVANTGAELILHCF</sequence>
<dbReference type="AlphaFoldDB" id="A0A1Q8Q6M1"/>
<proteinExistence type="predicted"/>
<gene>
    <name evidence="2" type="ORF">BTO30_06725</name>
</gene>
<dbReference type="STRING" id="1714264.BTO30_06725"/>
<dbReference type="Proteomes" id="UP000185568">
    <property type="component" value="Unassembled WGS sequence"/>
</dbReference>
<reference evidence="2 3" key="1">
    <citation type="submission" date="2016-12" db="EMBL/GenBank/DDBJ databases">
        <title>Domibacillus antri genome sequencing.</title>
        <authorList>
            <person name="Verma A."/>
            <person name="Krishnamurthi S."/>
        </authorList>
    </citation>
    <scope>NUCLEOTIDE SEQUENCE [LARGE SCALE GENOMIC DNA]</scope>
    <source>
        <strain evidence="2 3">XD80</strain>
    </source>
</reference>
<keyword evidence="1" id="KW-0812">Transmembrane</keyword>
<accession>A0A1Q8Q6M1</accession>
<name>A0A1Q8Q6M1_9BACI</name>
<dbReference type="EMBL" id="MSDU01000011">
    <property type="protein sequence ID" value="OLN22945.1"/>
    <property type="molecule type" value="Genomic_DNA"/>
</dbReference>
<dbReference type="Pfam" id="PF09858">
    <property type="entry name" value="DUF2085"/>
    <property type="match status" value="1"/>
</dbReference>
<keyword evidence="1" id="KW-1133">Transmembrane helix</keyword>
<organism evidence="2 3">
    <name type="scientific">Domibacillus antri</name>
    <dbReference type="NCBI Taxonomy" id="1714264"/>
    <lineage>
        <taxon>Bacteria</taxon>
        <taxon>Bacillati</taxon>
        <taxon>Bacillota</taxon>
        <taxon>Bacilli</taxon>
        <taxon>Bacillales</taxon>
        <taxon>Bacillaceae</taxon>
        <taxon>Domibacillus</taxon>
    </lineage>
</organism>
<feature type="transmembrane region" description="Helical" evidence="1">
    <location>
        <begin position="20"/>
        <end position="42"/>
    </location>
</feature>
<keyword evidence="1" id="KW-0472">Membrane</keyword>
<keyword evidence="3" id="KW-1185">Reference proteome</keyword>
<evidence type="ECO:0008006" key="4">
    <source>
        <dbReference type="Google" id="ProtNLM"/>
    </source>
</evidence>
<comment type="caution">
    <text evidence="2">The sequence shown here is derived from an EMBL/GenBank/DDBJ whole genome shotgun (WGS) entry which is preliminary data.</text>
</comment>
<protein>
    <recommendedName>
        <fullName evidence="4">DUF2085 domain-containing protein</fullName>
    </recommendedName>
</protein>
<dbReference type="OrthoDB" id="9810176at2"/>
<evidence type="ECO:0000313" key="2">
    <source>
        <dbReference type="EMBL" id="OLN22945.1"/>
    </source>
</evidence>
<evidence type="ECO:0000313" key="3">
    <source>
        <dbReference type="Proteomes" id="UP000185568"/>
    </source>
</evidence>
<feature type="transmembrane region" description="Helical" evidence="1">
    <location>
        <begin position="48"/>
        <end position="71"/>
    </location>
</feature>